<dbReference type="EMBL" id="JAGKQH010000004">
    <property type="protein sequence ID" value="KAG6600740.1"/>
    <property type="molecule type" value="Genomic_DNA"/>
</dbReference>
<gene>
    <name evidence="1" type="ORF">SDJN03_05973</name>
</gene>
<sequence>MRSIEDNIEALCAKGEHIFDAKEYIVNIFHICFTAEGSEKALKSLKSNGKSKSSISMEEKMQWWVGVGTAAMERVIFDRELKAWTGLVGVKMGLDGPLDSYGSFLKLAGIRPVFRHGFLK</sequence>
<evidence type="ECO:0000313" key="2">
    <source>
        <dbReference type="Proteomes" id="UP000685013"/>
    </source>
</evidence>
<protein>
    <submittedName>
        <fullName evidence="1">Uncharacterized protein</fullName>
    </submittedName>
</protein>
<dbReference type="AlphaFoldDB" id="A0AAV6NRX6"/>
<evidence type="ECO:0000313" key="1">
    <source>
        <dbReference type="EMBL" id="KAG6600740.1"/>
    </source>
</evidence>
<comment type="caution">
    <text evidence="1">The sequence shown here is derived from an EMBL/GenBank/DDBJ whole genome shotgun (WGS) entry which is preliminary data.</text>
</comment>
<organism evidence="1 2">
    <name type="scientific">Cucurbita argyrosperma subsp. sororia</name>
    <dbReference type="NCBI Taxonomy" id="37648"/>
    <lineage>
        <taxon>Eukaryota</taxon>
        <taxon>Viridiplantae</taxon>
        <taxon>Streptophyta</taxon>
        <taxon>Embryophyta</taxon>
        <taxon>Tracheophyta</taxon>
        <taxon>Spermatophyta</taxon>
        <taxon>Magnoliopsida</taxon>
        <taxon>eudicotyledons</taxon>
        <taxon>Gunneridae</taxon>
        <taxon>Pentapetalae</taxon>
        <taxon>rosids</taxon>
        <taxon>fabids</taxon>
        <taxon>Cucurbitales</taxon>
        <taxon>Cucurbitaceae</taxon>
        <taxon>Cucurbiteae</taxon>
        <taxon>Cucurbita</taxon>
    </lineage>
</organism>
<reference evidence="1 2" key="1">
    <citation type="journal article" date="2021" name="Hortic Res">
        <title>The domestication of Cucurbita argyrosperma as revealed by the genome of its wild relative.</title>
        <authorList>
            <person name="Barrera-Redondo J."/>
            <person name="Sanchez-de la Vega G."/>
            <person name="Aguirre-Liguori J.A."/>
            <person name="Castellanos-Morales G."/>
            <person name="Gutierrez-Guerrero Y.T."/>
            <person name="Aguirre-Dugua X."/>
            <person name="Aguirre-Planter E."/>
            <person name="Tenaillon M.I."/>
            <person name="Lira-Saade R."/>
            <person name="Eguiarte L.E."/>
        </authorList>
    </citation>
    <scope>NUCLEOTIDE SEQUENCE [LARGE SCALE GENOMIC DNA]</scope>
    <source>
        <strain evidence="1">JBR-2021</strain>
    </source>
</reference>
<accession>A0AAV6NRX6</accession>
<dbReference type="Proteomes" id="UP000685013">
    <property type="component" value="Chromosome 4"/>
</dbReference>
<feature type="non-terminal residue" evidence="1">
    <location>
        <position position="1"/>
    </location>
</feature>
<keyword evidence="2" id="KW-1185">Reference proteome</keyword>
<name>A0AAV6NRX6_9ROSI</name>
<proteinExistence type="predicted"/>